<dbReference type="Proteomes" id="UP000315003">
    <property type="component" value="Chromosome"/>
</dbReference>
<dbReference type="Pfam" id="PF00440">
    <property type="entry name" value="TetR_N"/>
    <property type="match status" value="1"/>
</dbReference>
<evidence type="ECO:0000313" key="6">
    <source>
        <dbReference type="EMBL" id="QDT62184.1"/>
    </source>
</evidence>
<proteinExistence type="predicted"/>
<dbReference type="PROSITE" id="PS50977">
    <property type="entry name" value="HTH_TETR_2"/>
    <property type="match status" value="1"/>
</dbReference>
<feature type="domain" description="HTH tetR-type" evidence="5">
    <location>
        <begin position="16"/>
        <end position="76"/>
    </location>
</feature>
<name>A0A517T1C7_9BACT</name>
<dbReference type="Gene3D" id="1.10.357.10">
    <property type="entry name" value="Tetracycline Repressor, domain 2"/>
    <property type="match status" value="1"/>
</dbReference>
<keyword evidence="7" id="KW-1185">Reference proteome</keyword>
<dbReference type="GO" id="GO:0003700">
    <property type="term" value="F:DNA-binding transcription factor activity"/>
    <property type="evidence" value="ECO:0007669"/>
    <property type="project" value="TreeGrafter"/>
</dbReference>
<dbReference type="RefSeq" id="WP_145276772.1">
    <property type="nucleotide sequence ID" value="NZ_CP036272.1"/>
</dbReference>
<dbReference type="PANTHER" id="PTHR30055">
    <property type="entry name" value="HTH-TYPE TRANSCRIPTIONAL REGULATOR RUTR"/>
    <property type="match status" value="1"/>
</dbReference>
<sequence>MSIAPETLSRKQVEIRCREVKILELARPMIAQRGLAGLSMDAIAKQMDYAKGTIYNHFGCKEEIMLALAIAANEKRLELFHCAAERQQQSRDKISAIGIACEEFRTRFDDLFRIDCLVRHTVVWDKASEQRREMLAACEQRCMQLVGQIGSEAAQAGDLPLPRGVKVEDIVFGLWSLTYGGMIIDQSSPGLDLIGIRNTFTAIRRNCHALMDGYNWTPLYDPEADKKLVRNVRASLKRNVSSSLTLQSLQDIGGR</sequence>
<organism evidence="6 7">
    <name type="scientific">Stieleria bergensis</name>
    <dbReference type="NCBI Taxonomy" id="2528025"/>
    <lineage>
        <taxon>Bacteria</taxon>
        <taxon>Pseudomonadati</taxon>
        <taxon>Planctomycetota</taxon>
        <taxon>Planctomycetia</taxon>
        <taxon>Pirellulales</taxon>
        <taxon>Pirellulaceae</taxon>
        <taxon>Stieleria</taxon>
    </lineage>
</organism>
<evidence type="ECO:0000256" key="3">
    <source>
        <dbReference type="ARBA" id="ARBA00023163"/>
    </source>
</evidence>
<dbReference type="InterPro" id="IPR001647">
    <property type="entry name" value="HTH_TetR"/>
</dbReference>
<dbReference type="OrthoDB" id="9814200at2"/>
<protein>
    <submittedName>
        <fullName evidence="6">Bacterial regulatory protein, tetR family</fullName>
    </submittedName>
</protein>
<dbReference type="SUPFAM" id="SSF46689">
    <property type="entry name" value="Homeodomain-like"/>
    <property type="match status" value="1"/>
</dbReference>
<dbReference type="InterPro" id="IPR009057">
    <property type="entry name" value="Homeodomain-like_sf"/>
</dbReference>
<dbReference type="GO" id="GO:0000976">
    <property type="term" value="F:transcription cis-regulatory region binding"/>
    <property type="evidence" value="ECO:0007669"/>
    <property type="project" value="TreeGrafter"/>
</dbReference>
<dbReference type="InterPro" id="IPR050109">
    <property type="entry name" value="HTH-type_TetR-like_transc_reg"/>
</dbReference>
<keyword evidence="1" id="KW-0805">Transcription regulation</keyword>
<keyword evidence="3" id="KW-0804">Transcription</keyword>
<dbReference type="EMBL" id="CP036272">
    <property type="protein sequence ID" value="QDT62184.1"/>
    <property type="molecule type" value="Genomic_DNA"/>
</dbReference>
<reference evidence="6 7" key="1">
    <citation type="submission" date="2019-02" db="EMBL/GenBank/DDBJ databases">
        <title>Deep-cultivation of Planctomycetes and their phenomic and genomic characterization uncovers novel biology.</title>
        <authorList>
            <person name="Wiegand S."/>
            <person name="Jogler M."/>
            <person name="Boedeker C."/>
            <person name="Pinto D."/>
            <person name="Vollmers J."/>
            <person name="Rivas-Marin E."/>
            <person name="Kohn T."/>
            <person name="Peeters S.H."/>
            <person name="Heuer A."/>
            <person name="Rast P."/>
            <person name="Oberbeckmann S."/>
            <person name="Bunk B."/>
            <person name="Jeske O."/>
            <person name="Meyerdierks A."/>
            <person name="Storesund J.E."/>
            <person name="Kallscheuer N."/>
            <person name="Luecker S."/>
            <person name="Lage O.M."/>
            <person name="Pohl T."/>
            <person name="Merkel B.J."/>
            <person name="Hornburger P."/>
            <person name="Mueller R.-W."/>
            <person name="Bruemmer F."/>
            <person name="Labrenz M."/>
            <person name="Spormann A.M."/>
            <person name="Op den Camp H."/>
            <person name="Overmann J."/>
            <person name="Amann R."/>
            <person name="Jetten M.S.M."/>
            <person name="Mascher T."/>
            <person name="Medema M.H."/>
            <person name="Devos D.P."/>
            <person name="Kaster A.-K."/>
            <person name="Ovreas L."/>
            <person name="Rohde M."/>
            <person name="Galperin M.Y."/>
            <person name="Jogler C."/>
        </authorList>
    </citation>
    <scope>NUCLEOTIDE SEQUENCE [LARGE SCALE GENOMIC DNA]</scope>
    <source>
        <strain evidence="6 7">SV_7m_r</strain>
    </source>
</reference>
<feature type="DNA-binding region" description="H-T-H motif" evidence="4">
    <location>
        <begin position="39"/>
        <end position="58"/>
    </location>
</feature>
<dbReference type="AlphaFoldDB" id="A0A517T1C7"/>
<dbReference type="PANTHER" id="PTHR30055:SF234">
    <property type="entry name" value="HTH-TYPE TRANSCRIPTIONAL REGULATOR BETI"/>
    <property type="match status" value="1"/>
</dbReference>
<evidence type="ECO:0000313" key="7">
    <source>
        <dbReference type="Proteomes" id="UP000315003"/>
    </source>
</evidence>
<evidence type="ECO:0000256" key="2">
    <source>
        <dbReference type="ARBA" id="ARBA00023125"/>
    </source>
</evidence>
<dbReference type="PRINTS" id="PR00455">
    <property type="entry name" value="HTHTETR"/>
</dbReference>
<keyword evidence="2 4" id="KW-0238">DNA-binding</keyword>
<evidence type="ECO:0000256" key="1">
    <source>
        <dbReference type="ARBA" id="ARBA00023015"/>
    </source>
</evidence>
<evidence type="ECO:0000256" key="4">
    <source>
        <dbReference type="PROSITE-ProRule" id="PRU00335"/>
    </source>
</evidence>
<accession>A0A517T1C7</accession>
<gene>
    <name evidence="6" type="ORF">SV7mr_47310</name>
</gene>
<evidence type="ECO:0000259" key="5">
    <source>
        <dbReference type="PROSITE" id="PS50977"/>
    </source>
</evidence>